<gene>
    <name evidence="7 9" type="primary">aspS</name>
    <name evidence="9" type="ORF">IAA66_00785</name>
</gene>
<dbReference type="InterPro" id="IPR047089">
    <property type="entry name" value="Asp-tRNA-ligase_1_N"/>
</dbReference>
<comment type="catalytic activity">
    <reaction evidence="7">
        <text>tRNA(Asp) + L-aspartate + ATP = L-aspartyl-tRNA(Asp) + AMP + diphosphate</text>
        <dbReference type="Rhea" id="RHEA:19649"/>
        <dbReference type="Rhea" id="RHEA-COMP:9660"/>
        <dbReference type="Rhea" id="RHEA-COMP:9678"/>
        <dbReference type="ChEBI" id="CHEBI:29991"/>
        <dbReference type="ChEBI" id="CHEBI:30616"/>
        <dbReference type="ChEBI" id="CHEBI:33019"/>
        <dbReference type="ChEBI" id="CHEBI:78442"/>
        <dbReference type="ChEBI" id="CHEBI:78516"/>
        <dbReference type="ChEBI" id="CHEBI:456215"/>
        <dbReference type="EC" id="6.1.1.12"/>
    </reaction>
</comment>
<dbReference type="NCBIfam" id="NF001750">
    <property type="entry name" value="PRK00476.1"/>
    <property type="match status" value="1"/>
</dbReference>
<dbReference type="InterPro" id="IPR004365">
    <property type="entry name" value="NA-bd_OB_tRNA"/>
</dbReference>
<dbReference type="InterPro" id="IPR045864">
    <property type="entry name" value="aa-tRNA-synth_II/BPL/LPL"/>
</dbReference>
<dbReference type="PROSITE" id="PS50862">
    <property type="entry name" value="AA_TRNA_LIGASE_II"/>
    <property type="match status" value="1"/>
</dbReference>
<feature type="domain" description="Aminoacyl-transfer RNA synthetases class-II family profile" evidence="8">
    <location>
        <begin position="147"/>
        <end position="559"/>
    </location>
</feature>
<feature type="region of interest" description="Aspartate" evidence="7">
    <location>
        <begin position="204"/>
        <end position="207"/>
    </location>
</feature>
<dbReference type="Gene3D" id="3.30.930.10">
    <property type="entry name" value="Bira Bifunctional Protein, Domain 2"/>
    <property type="match status" value="1"/>
</dbReference>
<comment type="caution">
    <text evidence="9">The sequence shown here is derived from an EMBL/GenBank/DDBJ whole genome shotgun (WGS) entry which is preliminary data.</text>
</comment>
<dbReference type="NCBIfam" id="TIGR00459">
    <property type="entry name" value="aspS_bact"/>
    <property type="match status" value="1"/>
</dbReference>
<feature type="binding site" evidence="7">
    <location>
        <position position="235"/>
    </location>
    <ligand>
        <name>ATP</name>
        <dbReference type="ChEBI" id="CHEBI:30616"/>
    </ligand>
</feature>
<dbReference type="InterPro" id="IPR004524">
    <property type="entry name" value="Asp-tRNA-ligase_1"/>
</dbReference>
<keyword evidence="3 7" id="KW-0547">Nucleotide-binding</keyword>
<dbReference type="Pfam" id="PF00152">
    <property type="entry name" value="tRNA-synt_2"/>
    <property type="match status" value="1"/>
</dbReference>
<dbReference type="GO" id="GO:0005737">
    <property type="term" value="C:cytoplasm"/>
    <property type="evidence" value="ECO:0007669"/>
    <property type="project" value="UniProtKB-SubCell"/>
</dbReference>
<dbReference type="Proteomes" id="UP000886819">
    <property type="component" value="Unassembled WGS sequence"/>
</dbReference>
<comment type="function">
    <text evidence="7">Catalyzes the attachment of L-aspartate to tRNA(Asp) in a two-step reaction: L-aspartate is first activated by ATP to form Asp-AMP and then transferred to the acceptor end of tRNA(Asp).</text>
</comment>
<evidence type="ECO:0000256" key="2">
    <source>
        <dbReference type="ARBA" id="ARBA00022598"/>
    </source>
</evidence>
<evidence type="ECO:0000256" key="1">
    <source>
        <dbReference type="ARBA" id="ARBA00006303"/>
    </source>
</evidence>
<proteinExistence type="inferred from homology"/>
<evidence type="ECO:0000256" key="3">
    <source>
        <dbReference type="ARBA" id="ARBA00022741"/>
    </source>
</evidence>
<feature type="binding site" evidence="7">
    <location>
        <position position="486"/>
    </location>
    <ligand>
        <name>ATP</name>
        <dbReference type="ChEBI" id="CHEBI:30616"/>
    </ligand>
</feature>
<dbReference type="GO" id="GO:0003676">
    <property type="term" value="F:nucleic acid binding"/>
    <property type="evidence" value="ECO:0007669"/>
    <property type="project" value="InterPro"/>
</dbReference>
<dbReference type="InterPro" id="IPR012340">
    <property type="entry name" value="NA-bd_OB-fold"/>
</dbReference>
<dbReference type="GO" id="GO:0140096">
    <property type="term" value="F:catalytic activity, acting on a protein"/>
    <property type="evidence" value="ECO:0007669"/>
    <property type="project" value="UniProtKB-ARBA"/>
</dbReference>
<dbReference type="Gene3D" id="2.40.50.140">
    <property type="entry name" value="Nucleic acid-binding proteins"/>
    <property type="match status" value="1"/>
</dbReference>
<keyword evidence="2 7" id="KW-0436">Ligase</keyword>
<dbReference type="GO" id="GO:0005524">
    <property type="term" value="F:ATP binding"/>
    <property type="evidence" value="ECO:0007669"/>
    <property type="project" value="UniProtKB-UniRule"/>
</dbReference>
<keyword evidence="7" id="KW-0963">Cytoplasm</keyword>
<dbReference type="InterPro" id="IPR006195">
    <property type="entry name" value="aa-tRNA-synth_II"/>
</dbReference>
<protein>
    <recommendedName>
        <fullName evidence="7">Aspartate--tRNA ligase</fullName>
        <ecNumber evidence="7">6.1.1.12</ecNumber>
    </recommendedName>
    <alternativeName>
        <fullName evidence="7">Aspartyl-tRNA synthetase</fullName>
        <shortName evidence="7">AspRS</shortName>
    </alternativeName>
</protein>
<dbReference type="Pfam" id="PF01336">
    <property type="entry name" value="tRNA_anti-codon"/>
    <property type="match status" value="1"/>
</dbReference>
<dbReference type="HAMAP" id="MF_00044">
    <property type="entry name" value="Asp_tRNA_synth_type1"/>
    <property type="match status" value="1"/>
</dbReference>
<reference evidence="9" key="1">
    <citation type="submission" date="2020-10" db="EMBL/GenBank/DDBJ databases">
        <authorList>
            <person name="Gilroy R."/>
        </authorList>
    </citation>
    <scope>NUCLEOTIDE SEQUENCE</scope>
    <source>
        <strain evidence="9">ChiHile30-977</strain>
    </source>
</reference>
<feature type="binding site" evidence="7">
    <location>
        <begin position="226"/>
        <end position="228"/>
    </location>
    <ligand>
        <name>ATP</name>
        <dbReference type="ChEBI" id="CHEBI:30616"/>
    </ligand>
</feature>
<evidence type="ECO:0000256" key="4">
    <source>
        <dbReference type="ARBA" id="ARBA00022840"/>
    </source>
</evidence>
<sequence>MLKTWQRTHMCGEISEAQCGQSVVLNGWVQRTRNLGGVIFVWLRDREGLVQAVFNSENCDAQTFALGESLRGEYVVAVAGEVVRRAEKDVNESMATGRVEVLVQRALLLNASSTPPIYIEDKTAENEAVRLKYRYLDLRRPSMQRTLRMRHQVTSAIRRHLEECGFIEVETPILSKSTPEGARDYLVPSRLHPGTFYALPQSPQIYKQLLMLAGFDRYYQLARCFRDEDSRADRQPEFTQVDLEMSFVNPEDVQRVVEGAFARVLRETKGLEIPLPLPRMTWRQAMDEYGSDKPDTRFGMKLRDVTELVRGCGFGVFETARSVRGFNAEGGAARLSRKEIDALGDLVKTYHAKGLAWLTLDAADGHVKSSFAKFMAPDVLQALLQAMDAKPGDALFFVADAPNTACTALGQLRLHLGRKFGLTDENQFNLLWVTEFPLLEWDEEEGRFAAMHHPFTSPMDEDEPYMESDPGRVRAKAYDLVLNGVEMGSGSIRIHESSLQERMFRLLGFTTEQAWNRFGFLLEAFQYGTPPHGGFAFGVDRLVMILAGRDSLRDVLAFPKVQNASCLMMNTPSAVTQEQLDLLKIRTLTEE</sequence>
<comment type="similarity">
    <text evidence="1 7">Belongs to the class-II aminoacyl-tRNA synthetase family. Type 1 subfamily.</text>
</comment>
<evidence type="ECO:0000256" key="6">
    <source>
        <dbReference type="ARBA" id="ARBA00023146"/>
    </source>
</evidence>
<keyword evidence="4 7" id="KW-0067">ATP-binding</keyword>
<comment type="caution">
    <text evidence="7">Lacks conserved residue(s) required for the propagation of feature annotation.</text>
</comment>
<dbReference type="EC" id="6.1.1.12" evidence="7"/>
<dbReference type="PANTHER" id="PTHR22594">
    <property type="entry name" value="ASPARTYL/LYSYL-TRNA SYNTHETASE"/>
    <property type="match status" value="1"/>
</dbReference>
<dbReference type="GO" id="GO:0016740">
    <property type="term" value="F:transferase activity"/>
    <property type="evidence" value="ECO:0007669"/>
    <property type="project" value="UniProtKB-ARBA"/>
</dbReference>
<reference evidence="9" key="2">
    <citation type="journal article" date="2021" name="PeerJ">
        <title>Extensive microbial diversity within the chicken gut microbiome revealed by metagenomics and culture.</title>
        <authorList>
            <person name="Gilroy R."/>
            <person name="Ravi A."/>
            <person name="Getino M."/>
            <person name="Pursley I."/>
            <person name="Horton D.L."/>
            <person name="Alikhan N.F."/>
            <person name="Baker D."/>
            <person name="Gharbi K."/>
            <person name="Hall N."/>
            <person name="Watson M."/>
            <person name="Adriaenssens E.M."/>
            <person name="Foster-Nyarko E."/>
            <person name="Jarju S."/>
            <person name="Secka A."/>
            <person name="Antonio M."/>
            <person name="Oren A."/>
            <person name="Chaudhuri R.R."/>
            <person name="La Ragione R."/>
            <person name="Hildebrand F."/>
            <person name="Pallen M.J."/>
        </authorList>
    </citation>
    <scope>NUCLEOTIDE SEQUENCE</scope>
    <source>
        <strain evidence="9">ChiHile30-977</strain>
    </source>
</reference>
<dbReference type="PRINTS" id="PR01042">
    <property type="entry name" value="TRNASYNTHASP"/>
</dbReference>
<feature type="binding site" evidence="7">
    <location>
        <begin position="538"/>
        <end position="541"/>
    </location>
    <ligand>
        <name>ATP</name>
        <dbReference type="ChEBI" id="CHEBI:30616"/>
    </ligand>
</feature>
<evidence type="ECO:0000313" key="10">
    <source>
        <dbReference type="Proteomes" id="UP000886819"/>
    </source>
</evidence>
<dbReference type="EMBL" id="DVFI01000011">
    <property type="protein sequence ID" value="HIQ62105.1"/>
    <property type="molecule type" value="Genomic_DNA"/>
</dbReference>
<dbReference type="PANTHER" id="PTHR22594:SF5">
    <property type="entry name" value="ASPARTATE--TRNA LIGASE, MITOCHONDRIAL"/>
    <property type="match status" value="1"/>
</dbReference>
<evidence type="ECO:0000256" key="5">
    <source>
        <dbReference type="ARBA" id="ARBA00022917"/>
    </source>
</evidence>
<feature type="binding site" evidence="7">
    <location>
        <position position="180"/>
    </location>
    <ligand>
        <name>L-aspartate</name>
        <dbReference type="ChEBI" id="CHEBI:29991"/>
    </ligand>
</feature>
<feature type="binding site" evidence="7">
    <location>
        <position position="226"/>
    </location>
    <ligand>
        <name>L-aspartate</name>
        <dbReference type="ChEBI" id="CHEBI:29991"/>
    </ligand>
</feature>
<dbReference type="SUPFAM" id="SSF50249">
    <property type="entry name" value="Nucleic acid-binding proteins"/>
    <property type="match status" value="1"/>
</dbReference>
<dbReference type="CDD" id="cd00777">
    <property type="entry name" value="AspRS_core"/>
    <property type="match status" value="1"/>
</dbReference>
<dbReference type="Gene3D" id="3.30.1360.30">
    <property type="entry name" value="GAD-like domain"/>
    <property type="match status" value="1"/>
</dbReference>
<keyword evidence="5 7" id="KW-0648">Protein biosynthesis</keyword>
<name>A0A9D1CHU7_9FIRM</name>
<feature type="binding site" evidence="7">
    <location>
        <position position="493"/>
    </location>
    <ligand>
        <name>L-aspartate</name>
        <dbReference type="ChEBI" id="CHEBI:29991"/>
    </ligand>
</feature>
<evidence type="ECO:0000259" key="8">
    <source>
        <dbReference type="PROSITE" id="PS50862"/>
    </source>
</evidence>
<dbReference type="SUPFAM" id="SSF55261">
    <property type="entry name" value="GAD domain-like"/>
    <property type="match status" value="1"/>
</dbReference>
<dbReference type="InterPro" id="IPR047090">
    <property type="entry name" value="AspRS_core"/>
</dbReference>
<organism evidence="9 10">
    <name type="scientific">Candidatus Avichristensenella intestinipullorum</name>
    <dbReference type="NCBI Taxonomy" id="2840693"/>
    <lineage>
        <taxon>Bacteria</taxon>
        <taxon>Bacillati</taxon>
        <taxon>Bacillota</taxon>
        <taxon>Clostridia</taxon>
        <taxon>Candidatus Avichristensenella</taxon>
    </lineage>
</organism>
<evidence type="ECO:0000256" key="7">
    <source>
        <dbReference type="HAMAP-Rule" id="MF_00044"/>
    </source>
</evidence>
<dbReference type="Pfam" id="PF02938">
    <property type="entry name" value="GAD"/>
    <property type="match status" value="1"/>
</dbReference>
<evidence type="ECO:0000313" key="9">
    <source>
        <dbReference type="EMBL" id="HIQ62105.1"/>
    </source>
</evidence>
<dbReference type="InterPro" id="IPR004364">
    <property type="entry name" value="Aa-tRNA-synt_II"/>
</dbReference>
<dbReference type="GO" id="GO:0004815">
    <property type="term" value="F:aspartate-tRNA ligase activity"/>
    <property type="evidence" value="ECO:0007669"/>
    <property type="project" value="UniProtKB-UniRule"/>
</dbReference>
<dbReference type="GO" id="GO:0006422">
    <property type="term" value="P:aspartyl-tRNA aminoacylation"/>
    <property type="evidence" value="ECO:0007669"/>
    <property type="project" value="UniProtKB-UniRule"/>
</dbReference>
<accession>A0A9D1CHU7</accession>
<keyword evidence="6 7" id="KW-0030">Aminoacyl-tRNA synthetase</keyword>
<dbReference type="InterPro" id="IPR002312">
    <property type="entry name" value="Asp/Asn-tRNA-synth_IIb"/>
</dbReference>
<dbReference type="CDD" id="cd04317">
    <property type="entry name" value="EcAspRS_like_N"/>
    <property type="match status" value="1"/>
</dbReference>
<dbReference type="AlphaFoldDB" id="A0A9D1CHU7"/>
<comment type="subcellular location">
    <subcellularLocation>
        <location evidence="7">Cytoplasm</location>
    </subcellularLocation>
</comment>
<comment type="subunit">
    <text evidence="7">Homodimer.</text>
</comment>
<feature type="binding site" evidence="7">
    <location>
        <position position="452"/>
    </location>
    <ligand>
        <name>L-aspartate</name>
        <dbReference type="ChEBI" id="CHEBI:29991"/>
    </ligand>
</feature>
<dbReference type="SUPFAM" id="SSF55681">
    <property type="entry name" value="Class II aaRS and biotin synthetases"/>
    <property type="match status" value="1"/>
</dbReference>
<dbReference type="InterPro" id="IPR029351">
    <property type="entry name" value="GAD_dom"/>
</dbReference>
<dbReference type="InterPro" id="IPR004115">
    <property type="entry name" value="GAD-like_sf"/>
</dbReference>